<name>A0AA39NQR5_ARMTA</name>
<dbReference type="PANTHER" id="PTHR47657:SF14">
    <property type="entry name" value="ZN(2)-C6 FUNGAL-TYPE DOMAIN-CONTAINING PROTEIN"/>
    <property type="match status" value="1"/>
</dbReference>
<evidence type="ECO:0000313" key="3">
    <source>
        <dbReference type="EMBL" id="KAK0470088.1"/>
    </source>
</evidence>
<feature type="region of interest" description="Disordered" evidence="1">
    <location>
        <begin position="49"/>
        <end position="73"/>
    </location>
</feature>
<gene>
    <name evidence="3" type="ORF">EV420DRAFT_1498350</name>
</gene>
<organism evidence="3 4">
    <name type="scientific">Armillaria tabescens</name>
    <name type="common">Ringless honey mushroom</name>
    <name type="synonym">Agaricus tabescens</name>
    <dbReference type="NCBI Taxonomy" id="1929756"/>
    <lineage>
        <taxon>Eukaryota</taxon>
        <taxon>Fungi</taxon>
        <taxon>Dikarya</taxon>
        <taxon>Basidiomycota</taxon>
        <taxon>Agaricomycotina</taxon>
        <taxon>Agaricomycetes</taxon>
        <taxon>Agaricomycetidae</taxon>
        <taxon>Agaricales</taxon>
        <taxon>Marasmiineae</taxon>
        <taxon>Physalacriaceae</taxon>
        <taxon>Desarmillaria</taxon>
    </lineage>
</organism>
<dbReference type="GO" id="GO:0008270">
    <property type="term" value="F:zinc ion binding"/>
    <property type="evidence" value="ECO:0007669"/>
    <property type="project" value="InterPro"/>
</dbReference>
<evidence type="ECO:0000256" key="1">
    <source>
        <dbReference type="SAM" id="MobiDB-lite"/>
    </source>
</evidence>
<evidence type="ECO:0000259" key="2">
    <source>
        <dbReference type="PROSITE" id="PS50048"/>
    </source>
</evidence>
<reference evidence="3" key="1">
    <citation type="submission" date="2023-06" db="EMBL/GenBank/DDBJ databases">
        <authorList>
            <consortium name="Lawrence Berkeley National Laboratory"/>
            <person name="Ahrendt S."/>
            <person name="Sahu N."/>
            <person name="Indic B."/>
            <person name="Wong-Bajracharya J."/>
            <person name="Merenyi Z."/>
            <person name="Ke H.-M."/>
            <person name="Monk M."/>
            <person name="Kocsube S."/>
            <person name="Drula E."/>
            <person name="Lipzen A."/>
            <person name="Balint B."/>
            <person name="Henrissat B."/>
            <person name="Andreopoulos B."/>
            <person name="Martin F.M."/>
            <person name="Harder C.B."/>
            <person name="Rigling D."/>
            <person name="Ford K.L."/>
            <person name="Foster G.D."/>
            <person name="Pangilinan J."/>
            <person name="Papanicolaou A."/>
            <person name="Barry K."/>
            <person name="LaButti K."/>
            <person name="Viragh M."/>
            <person name="Koriabine M."/>
            <person name="Yan M."/>
            <person name="Riley R."/>
            <person name="Champramary S."/>
            <person name="Plett K.L."/>
            <person name="Tsai I.J."/>
            <person name="Slot J."/>
            <person name="Sipos G."/>
            <person name="Plett J."/>
            <person name="Nagy L.G."/>
            <person name="Grigoriev I.V."/>
        </authorList>
    </citation>
    <scope>NUCLEOTIDE SEQUENCE</scope>
    <source>
        <strain evidence="3">CCBAS 213</strain>
    </source>
</reference>
<dbReference type="Pfam" id="PF00172">
    <property type="entry name" value="Zn_clus"/>
    <property type="match status" value="1"/>
</dbReference>
<dbReference type="AlphaFoldDB" id="A0AA39NQR5"/>
<dbReference type="Gene3D" id="4.10.240.10">
    <property type="entry name" value="Zn(2)-C6 fungal-type DNA-binding domain"/>
    <property type="match status" value="1"/>
</dbReference>
<dbReference type="GeneID" id="85354504"/>
<dbReference type="PANTHER" id="PTHR47657">
    <property type="entry name" value="STEROL REGULATORY ELEMENT-BINDING PROTEIN ECM22"/>
    <property type="match status" value="1"/>
</dbReference>
<dbReference type="InterPro" id="IPR052400">
    <property type="entry name" value="Zn2-C6_fungal_TF"/>
</dbReference>
<dbReference type="InterPro" id="IPR001138">
    <property type="entry name" value="Zn2Cys6_DnaBD"/>
</dbReference>
<protein>
    <recommendedName>
        <fullName evidence="2">Zn(2)-C6 fungal-type domain-containing protein</fullName>
    </recommendedName>
</protein>
<dbReference type="GO" id="GO:0000981">
    <property type="term" value="F:DNA-binding transcription factor activity, RNA polymerase II-specific"/>
    <property type="evidence" value="ECO:0007669"/>
    <property type="project" value="InterPro"/>
</dbReference>
<dbReference type="CDD" id="cd00067">
    <property type="entry name" value="GAL4"/>
    <property type="match status" value="1"/>
</dbReference>
<sequence>MAPIRPHHKTRKGCKTCKRRKVKCDEEFPICKNCTRRGIECIWTNTSQHDSAAPGTSSNTHAASTSYKNPPSIISRRTSAGSFDMLDLELLHHYTTATSPSLASDPATAGVWRTIVPKIAFGSKNQYLLHAILAISALHAHHADPTAGSYAVAANDYYLQAKIGLERAEMDGDPDADAVFITSSIVAIYEFATLSAVSLATSEWLSSLRTMPSKVAKIWPRLQDGALHPMLVTLMGPTMKSKVLEEPFTSSLSTLLSTAPSLPDVEELHDVSVYAAYKESIRILEMSWKASVQKDYYMYVSGLWWSIVPSTFFRLLTERRPRALIILAHYCIMMKRVAEDGPWWVRKQWGYEAKRILSVLDARWTPYLVWLSNELDKPWENQAFDLAGPMDLMSLWSGITDAPWPGHGFQEFFEVGSSG</sequence>
<dbReference type="SMART" id="SM00066">
    <property type="entry name" value="GAL4"/>
    <property type="match status" value="1"/>
</dbReference>
<feature type="compositionally biased region" description="Polar residues" evidence="1">
    <location>
        <begin position="49"/>
        <end position="69"/>
    </location>
</feature>
<dbReference type="InterPro" id="IPR021858">
    <property type="entry name" value="Fun_TF"/>
</dbReference>
<feature type="domain" description="Zn(2)-C6 fungal-type" evidence="2">
    <location>
        <begin position="13"/>
        <end position="43"/>
    </location>
</feature>
<dbReference type="Pfam" id="PF11951">
    <property type="entry name" value="Fungal_trans_2"/>
    <property type="match status" value="1"/>
</dbReference>
<proteinExistence type="predicted"/>
<dbReference type="Proteomes" id="UP001175211">
    <property type="component" value="Unassembled WGS sequence"/>
</dbReference>
<dbReference type="EMBL" id="JAUEPS010000001">
    <property type="protein sequence ID" value="KAK0470088.1"/>
    <property type="molecule type" value="Genomic_DNA"/>
</dbReference>
<dbReference type="InterPro" id="IPR036864">
    <property type="entry name" value="Zn2-C6_fun-type_DNA-bd_sf"/>
</dbReference>
<evidence type="ECO:0000313" key="4">
    <source>
        <dbReference type="Proteomes" id="UP001175211"/>
    </source>
</evidence>
<dbReference type="RefSeq" id="XP_060339881.1">
    <property type="nucleotide sequence ID" value="XM_060470956.1"/>
</dbReference>
<dbReference type="PROSITE" id="PS50048">
    <property type="entry name" value="ZN2_CY6_FUNGAL_2"/>
    <property type="match status" value="1"/>
</dbReference>
<accession>A0AA39NQR5</accession>
<keyword evidence="4" id="KW-1185">Reference proteome</keyword>
<dbReference type="PROSITE" id="PS00463">
    <property type="entry name" value="ZN2_CY6_FUNGAL_1"/>
    <property type="match status" value="1"/>
</dbReference>
<comment type="caution">
    <text evidence="3">The sequence shown here is derived from an EMBL/GenBank/DDBJ whole genome shotgun (WGS) entry which is preliminary data.</text>
</comment>
<dbReference type="SUPFAM" id="SSF57701">
    <property type="entry name" value="Zn2/Cys6 DNA-binding domain"/>
    <property type="match status" value="1"/>
</dbReference>